<dbReference type="SUPFAM" id="SSF51905">
    <property type="entry name" value="FAD/NAD(P)-binding domain"/>
    <property type="match status" value="1"/>
</dbReference>
<dbReference type="RefSeq" id="WP_068573679.1">
    <property type="nucleotide sequence ID" value="NZ_LSRF01000058.1"/>
</dbReference>
<evidence type="ECO:0000313" key="7">
    <source>
        <dbReference type="EMBL" id="KXP03165.1"/>
    </source>
</evidence>
<dbReference type="InterPro" id="IPR030900">
    <property type="entry name" value="GMC_mycofac_OxRdtase"/>
</dbReference>
<sequence length="429" mass="44601">MTAPDVVVIGAGSAGCLVAAQLARDRTRRVLLLERGALTAADRPTTALTTLPIHPGAGRVLRHPESRGRDVVRGSGIGGSSVVNGGYFLRGHRDDYAPWPWRLGEISAAFDRLEPRMRATPFADDELGETATAFEAYWGARLPRSPIGGAGAEPEAGSWPMVGLNRVRSNRADGHRWTAADAFLGSPTRRPRLERGVARALTATAGRVTGVLTDGGRIDCGEVILAAGTLGSGALLAPLLGPLVTQEHPELLVRFSPSVPLRRSPLLQTVLHTVEGLEIRCYSDDFANYIEGLPAGGVAIGIADMTRPTTGAIRPLGAGAGVELDLGDPDGTSRARMADGAAQVVEMLESAEFAHLVRPGTVTVDAVPGMSSHAWGTVPLGSRTAADGSVHGIAGLRVVDGSVLPGPLRSGPHASVLMTAGLIAERLSS</sequence>
<dbReference type="EMBL" id="LSRF01000058">
    <property type="protein sequence ID" value="KXP03165.1"/>
    <property type="molecule type" value="Genomic_DNA"/>
</dbReference>
<evidence type="ECO:0000259" key="6">
    <source>
        <dbReference type="Pfam" id="PF05199"/>
    </source>
</evidence>
<feature type="domain" description="Glucose-methanol-choline oxidoreductase N-terminal" evidence="5">
    <location>
        <begin position="6"/>
        <end position="236"/>
    </location>
</feature>
<dbReference type="Pfam" id="PF00732">
    <property type="entry name" value="GMC_oxred_N"/>
    <property type="match status" value="1"/>
</dbReference>
<keyword evidence="3" id="KW-0285">Flavoprotein</keyword>
<dbReference type="InterPro" id="IPR012132">
    <property type="entry name" value="GMC_OxRdtase"/>
</dbReference>
<reference evidence="8" key="1">
    <citation type="submission" date="2016-02" db="EMBL/GenBank/DDBJ databases">
        <authorList>
            <person name="Wen L."/>
            <person name="He K."/>
            <person name="Yang H."/>
        </authorList>
    </citation>
    <scope>NUCLEOTIDE SEQUENCE [LARGE SCALE GENOMIC DNA]</scope>
    <source>
        <strain evidence="8">JCM 15929</strain>
    </source>
</reference>
<dbReference type="GO" id="GO:0016614">
    <property type="term" value="F:oxidoreductase activity, acting on CH-OH group of donors"/>
    <property type="evidence" value="ECO:0007669"/>
    <property type="project" value="InterPro"/>
</dbReference>
<dbReference type="InterPro" id="IPR007867">
    <property type="entry name" value="GMC_OxRtase_C"/>
</dbReference>
<dbReference type="PANTHER" id="PTHR11552:SF147">
    <property type="entry name" value="CHOLINE DEHYDROGENASE, MITOCHONDRIAL"/>
    <property type="match status" value="1"/>
</dbReference>
<dbReference type="Pfam" id="PF05199">
    <property type="entry name" value="GMC_oxred_C"/>
    <property type="match status" value="1"/>
</dbReference>
<comment type="similarity">
    <text evidence="2">Belongs to the GMC oxidoreductase family.</text>
</comment>
<dbReference type="OrthoDB" id="9785276at2"/>
<organism evidence="7 8">
    <name type="scientific">Tsukamurella pseudospumae</name>
    <dbReference type="NCBI Taxonomy" id="239498"/>
    <lineage>
        <taxon>Bacteria</taxon>
        <taxon>Bacillati</taxon>
        <taxon>Actinomycetota</taxon>
        <taxon>Actinomycetes</taxon>
        <taxon>Mycobacteriales</taxon>
        <taxon>Tsukamurellaceae</taxon>
        <taxon>Tsukamurella</taxon>
    </lineage>
</organism>
<evidence type="ECO:0000256" key="1">
    <source>
        <dbReference type="ARBA" id="ARBA00001974"/>
    </source>
</evidence>
<dbReference type="Proteomes" id="UP000070258">
    <property type="component" value="Unassembled WGS sequence"/>
</dbReference>
<dbReference type="GO" id="GO:0050660">
    <property type="term" value="F:flavin adenine dinucleotide binding"/>
    <property type="evidence" value="ECO:0007669"/>
    <property type="project" value="InterPro"/>
</dbReference>
<accession>A0A137ZYB8</accession>
<comment type="cofactor">
    <cofactor evidence="1">
        <name>FAD</name>
        <dbReference type="ChEBI" id="CHEBI:57692"/>
    </cofactor>
</comment>
<keyword evidence="4" id="KW-0274">FAD</keyword>
<proteinExistence type="inferred from homology"/>
<evidence type="ECO:0000256" key="3">
    <source>
        <dbReference type="ARBA" id="ARBA00022630"/>
    </source>
</evidence>
<comment type="caution">
    <text evidence="7">The sequence shown here is derived from an EMBL/GenBank/DDBJ whole genome shotgun (WGS) entry which is preliminary data.</text>
</comment>
<dbReference type="InterPro" id="IPR036188">
    <property type="entry name" value="FAD/NAD-bd_sf"/>
</dbReference>
<evidence type="ECO:0000313" key="8">
    <source>
        <dbReference type="Proteomes" id="UP000070258"/>
    </source>
</evidence>
<evidence type="ECO:0000256" key="4">
    <source>
        <dbReference type="ARBA" id="ARBA00022827"/>
    </source>
</evidence>
<protein>
    <recommendedName>
        <fullName evidence="9">Glucose-methanol-choline oxidoreductase N-terminal domain-containing protein</fullName>
    </recommendedName>
</protein>
<dbReference type="AlphaFoldDB" id="A0A137ZYB8"/>
<dbReference type="Gene3D" id="3.30.410.40">
    <property type="match status" value="1"/>
</dbReference>
<dbReference type="PANTHER" id="PTHR11552">
    <property type="entry name" value="GLUCOSE-METHANOL-CHOLINE GMC OXIDOREDUCTASE"/>
    <property type="match status" value="1"/>
</dbReference>
<dbReference type="InterPro" id="IPR000172">
    <property type="entry name" value="GMC_OxRdtase_N"/>
</dbReference>
<evidence type="ECO:0000256" key="2">
    <source>
        <dbReference type="ARBA" id="ARBA00010790"/>
    </source>
</evidence>
<dbReference type="NCBIfam" id="TIGR04542">
    <property type="entry name" value="GMC_mycofac_2"/>
    <property type="match status" value="1"/>
</dbReference>
<evidence type="ECO:0000259" key="5">
    <source>
        <dbReference type="Pfam" id="PF00732"/>
    </source>
</evidence>
<dbReference type="Gene3D" id="3.50.50.60">
    <property type="entry name" value="FAD/NAD(P)-binding domain"/>
    <property type="match status" value="2"/>
</dbReference>
<evidence type="ECO:0008006" key="9">
    <source>
        <dbReference type="Google" id="ProtNLM"/>
    </source>
</evidence>
<name>A0A137ZYB8_9ACTN</name>
<feature type="domain" description="Glucose-methanol-choline oxidoreductase C-terminal" evidence="6">
    <location>
        <begin position="332"/>
        <end position="420"/>
    </location>
</feature>
<gene>
    <name evidence="7" type="ORF">AXK60_15000</name>
</gene>
<dbReference type="STRING" id="239498.AXK60_15000"/>